<sequence>MQTLDELGRLVQASFGLWRRHLPALLTWLAMGWAVRELSFQLGVLFGPNRVAALACFAFGMVFWVVCIIGMLFTVTRRPRAFDDLRLRTGAPPVATRRWRDVMVEAVVPFLALYAVWGLTEDQVQRAFTANLTWWGIDAANFSISFAQWQLYIVVTVVAWALQAALGLMFRRRRKGVVLSVVLTFLRGVAILTAFLGLDTVWARILGWLQDRRVWGWGSDAWSGFVDALPRWQLPVGMTLPEAVNELGQLVWTGLLPGVLGGVVLPLLWLALTALTVGWNDFTSGVTGGRLAGILDSATGRAKRLGDRKERTPLAVAGRVAASQLEPLLPVVEAFRLVMRAGLPLLGAYLVLAAIGRGLGVWLDDAVIWLIGPNTTAVTIRYTAVTELLAELVAWPLLACLYAATFDRVLQVTVVADQPSADQPSAEKPMPARSTP</sequence>
<dbReference type="OrthoDB" id="3802671at2"/>
<feature type="transmembrane region" description="Helical" evidence="1">
    <location>
        <begin position="343"/>
        <end position="362"/>
    </location>
</feature>
<dbReference type="AlphaFoldDB" id="A0A553K5N6"/>
<keyword evidence="3" id="KW-1185">Reference proteome</keyword>
<name>A0A553K5N6_9ACTN</name>
<feature type="transmembrane region" description="Helical" evidence="1">
    <location>
        <begin position="102"/>
        <end position="120"/>
    </location>
</feature>
<dbReference type="RefSeq" id="WP_143937085.1">
    <property type="nucleotide sequence ID" value="NZ_VKKG01000001.1"/>
</dbReference>
<dbReference type="Proteomes" id="UP000317638">
    <property type="component" value="Unassembled WGS sequence"/>
</dbReference>
<comment type="caution">
    <text evidence="2">The sequence shown here is derived from an EMBL/GenBank/DDBJ whole genome shotgun (WGS) entry which is preliminary data.</text>
</comment>
<feature type="transmembrane region" description="Helical" evidence="1">
    <location>
        <begin position="250"/>
        <end position="272"/>
    </location>
</feature>
<gene>
    <name evidence="2" type="ORF">FOJ82_03770</name>
</gene>
<organism evidence="2 3">
    <name type="scientific">Tessaracoccus rhinocerotis</name>
    <dbReference type="NCBI Taxonomy" id="1689449"/>
    <lineage>
        <taxon>Bacteria</taxon>
        <taxon>Bacillati</taxon>
        <taxon>Actinomycetota</taxon>
        <taxon>Actinomycetes</taxon>
        <taxon>Propionibacteriales</taxon>
        <taxon>Propionibacteriaceae</taxon>
        <taxon>Tessaracoccus</taxon>
    </lineage>
</organism>
<protein>
    <submittedName>
        <fullName evidence="2">Uncharacterized protein</fullName>
    </submittedName>
</protein>
<feature type="transmembrane region" description="Helical" evidence="1">
    <location>
        <begin position="382"/>
        <end position="404"/>
    </location>
</feature>
<evidence type="ECO:0000313" key="2">
    <source>
        <dbReference type="EMBL" id="TRY20001.1"/>
    </source>
</evidence>
<keyword evidence="1" id="KW-1133">Transmembrane helix</keyword>
<evidence type="ECO:0000256" key="1">
    <source>
        <dbReference type="SAM" id="Phobius"/>
    </source>
</evidence>
<dbReference type="EMBL" id="VKKG01000001">
    <property type="protein sequence ID" value="TRY20001.1"/>
    <property type="molecule type" value="Genomic_DNA"/>
</dbReference>
<keyword evidence="1" id="KW-0472">Membrane</keyword>
<feature type="transmembrane region" description="Helical" evidence="1">
    <location>
        <begin position="177"/>
        <end position="198"/>
    </location>
</feature>
<evidence type="ECO:0000313" key="3">
    <source>
        <dbReference type="Proteomes" id="UP000317638"/>
    </source>
</evidence>
<accession>A0A553K5N6</accession>
<feature type="transmembrane region" description="Helical" evidence="1">
    <location>
        <begin position="149"/>
        <end position="170"/>
    </location>
</feature>
<feature type="transmembrane region" description="Helical" evidence="1">
    <location>
        <begin position="51"/>
        <end position="76"/>
    </location>
</feature>
<reference evidence="2 3" key="1">
    <citation type="submission" date="2019-07" db="EMBL/GenBank/DDBJ databases">
        <authorList>
            <person name="Zhou L.-Y."/>
        </authorList>
    </citation>
    <scope>NUCLEOTIDE SEQUENCE [LARGE SCALE GENOMIC DNA]</scope>
    <source>
        <strain evidence="2 3">YIM 101269</strain>
    </source>
</reference>
<proteinExistence type="predicted"/>
<keyword evidence="1" id="KW-0812">Transmembrane</keyword>